<evidence type="ECO:0000313" key="9">
    <source>
        <dbReference type="EMBL" id="MBC8176731.1"/>
    </source>
</evidence>
<evidence type="ECO:0000313" key="10">
    <source>
        <dbReference type="Proteomes" id="UP000650524"/>
    </source>
</evidence>
<dbReference type="Gene3D" id="2.40.110.10">
    <property type="entry name" value="Butyryl-CoA Dehydrogenase, subunit A, domain 2"/>
    <property type="match status" value="1"/>
</dbReference>
<evidence type="ECO:0000256" key="4">
    <source>
        <dbReference type="ARBA" id="ARBA00022827"/>
    </source>
</evidence>
<dbReference type="InterPro" id="IPR006091">
    <property type="entry name" value="Acyl-CoA_Oxase/DH_mid-dom"/>
</dbReference>
<comment type="similarity">
    <text evidence="2 5">Belongs to the acyl-CoA dehydrogenase family.</text>
</comment>
<name>A0A8J6MZ92_9DELT</name>
<evidence type="ECO:0000259" key="7">
    <source>
        <dbReference type="Pfam" id="PF02770"/>
    </source>
</evidence>
<evidence type="ECO:0000256" key="2">
    <source>
        <dbReference type="ARBA" id="ARBA00009347"/>
    </source>
</evidence>
<feature type="domain" description="Acyl-CoA dehydrogenase/oxidase N-terminal" evidence="8">
    <location>
        <begin position="7"/>
        <end position="120"/>
    </location>
</feature>
<dbReference type="InterPro" id="IPR036250">
    <property type="entry name" value="AcylCo_DH-like_C"/>
</dbReference>
<organism evidence="9 10">
    <name type="scientific">Candidatus Desulfacyla euxinica</name>
    <dbReference type="NCBI Taxonomy" id="2841693"/>
    <lineage>
        <taxon>Bacteria</taxon>
        <taxon>Deltaproteobacteria</taxon>
        <taxon>Candidatus Desulfacyla</taxon>
    </lineage>
</organism>
<keyword evidence="3 5" id="KW-0285">Flavoprotein</keyword>
<dbReference type="GO" id="GO:0003995">
    <property type="term" value="F:acyl-CoA dehydrogenase activity"/>
    <property type="evidence" value="ECO:0007669"/>
    <property type="project" value="InterPro"/>
</dbReference>
<protein>
    <submittedName>
        <fullName evidence="9">Acyl-CoA/acyl-ACP dehydrogenase</fullName>
    </submittedName>
</protein>
<proteinExistence type="inferred from homology"/>
<dbReference type="AlphaFoldDB" id="A0A8J6MZ92"/>
<dbReference type="InterPro" id="IPR013786">
    <property type="entry name" value="AcylCoA_DH/ox_N"/>
</dbReference>
<gene>
    <name evidence="9" type="ORF">H8E19_04950</name>
</gene>
<accession>A0A8J6MZ92</accession>
<dbReference type="InterPro" id="IPR006089">
    <property type="entry name" value="Acyl-CoA_DH_CS"/>
</dbReference>
<dbReference type="Pfam" id="PF02771">
    <property type="entry name" value="Acyl-CoA_dh_N"/>
    <property type="match status" value="1"/>
</dbReference>
<keyword evidence="5" id="KW-0560">Oxidoreductase</keyword>
<evidence type="ECO:0000259" key="6">
    <source>
        <dbReference type="Pfam" id="PF00441"/>
    </source>
</evidence>
<dbReference type="InterPro" id="IPR009075">
    <property type="entry name" value="AcylCo_DH/oxidase_C"/>
</dbReference>
<dbReference type="Gene3D" id="1.20.140.10">
    <property type="entry name" value="Butyryl-CoA Dehydrogenase, subunit A, domain 3"/>
    <property type="match status" value="1"/>
</dbReference>
<dbReference type="PROSITE" id="PS00072">
    <property type="entry name" value="ACYL_COA_DH_1"/>
    <property type="match status" value="1"/>
</dbReference>
<dbReference type="InterPro" id="IPR037069">
    <property type="entry name" value="AcylCoA_DH/ox_N_sf"/>
</dbReference>
<evidence type="ECO:0000256" key="5">
    <source>
        <dbReference type="RuleBase" id="RU362125"/>
    </source>
</evidence>
<dbReference type="PANTHER" id="PTHR43884">
    <property type="entry name" value="ACYL-COA DEHYDROGENASE"/>
    <property type="match status" value="1"/>
</dbReference>
<feature type="domain" description="Acyl-CoA dehydrogenase/oxidase C-terminal" evidence="6">
    <location>
        <begin position="236"/>
        <end position="376"/>
    </location>
</feature>
<dbReference type="EMBL" id="JACNJD010000158">
    <property type="protein sequence ID" value="MBC8176731.1"/>
    <property type="molecule type" value="Genomic_DNA"/>
</dbReference>
<dbReference type="PANTHER" id="PTHR43884:SF12">
    <property type="entry name" value="ISOVALERYL-COA DEHYDROGENASE, MITOCHONDRIAL-RELATED"/>
    <property type="match status" value="1"/>
</dbReference>
<dbReference type="Gene3D" id="1.10.540.10">
    <property type="entry name" value="Acyl-CoA dehydrogenase/oxidase, N-terminal domain"/>
    <property type="match status" value="1"/>
</dbReference>
<dbReference type="GO" id="GO:0050660">
    <property type="term" value="F:flavin adenine dinucleotide binding"/>
    <property type="evidence" value="ECO:0007669"/>
    <property type="project" value="InterPro"/>
</dbReference>
<dbReference type="SUPFAM" id="SSF47203">
    <property type="entry name" value="Acyl-CoA dehydrogenase C-terminal domain-like"/>
    <property type="match status" value="1"/>
</dbReference>
<dbReference type="InterPro" id="IPR046373">
    <property type="entry name" value="Acyl-CoA_Oxase/DH_mid-dom_sf"/>
</dbReference>
<reference evidence="9 10" key="1">
    <citation type="submission" date="2020-08" db="EMBL/GenBank/DDBJ databases">
        <title>Bridging the membrane lipid divide: bacteria of the FCB group superphylum have the potential to synthesize archaeal ether lipids.</title>
        <authorList>
            <person name="Villanueva L."/>
            <person name="Von Meijenfeldt F.A.B."/>
            <person name="Westbye A.B."/>
            <person name="Yadav S."/>
            <person name="Hopmans E.C."/>
            <person name="Dutilh B.E."/>
            <person name="Sinninghe Damste J.S."/>
        </authorList>
    </citation>
    <scope>NUCLEOTIDE SEQUENCE [LARGE SCALE GENOMIC DNA]</scope>
    <source>
        <strain evidence="9">NIOZ-UU27</strain>
    </source>
</reference>
<evidence type="ECO:0000256" key="1">
    <source>
        <dbReference type="ARBA" id="ARBA00001974"/>
    </source>
</evidence>
<evidence type="ECO:0000256" key="3">
    <source>
        <dbReference type="ARBA" id="ARBA00022630"/>
    </source>
</evidence>
<dbReference type="InterPro" id="IPR009100">
    <property type="entry name" value="AcylCoA_DH/oxidase_NM_dom_sf"/>
</dbReference>
<dbReference type="Pfam" id="PF00441">
    <property type="entry name" value="Acyl-CoA_dh_1"/>
    <property type="match status" value="1"/>
</dbReference>
<evidence type="ECO:0000259" key="8">
    <source>
        <dbReference type="Pfam" id="PF02771"/>
    </source>
</evidence>
<dbReference type="Proteomes" id="UP000650524">
    <property type="component" value="Unassembled WGS sequence"/>
</dbReference>
<comment type="cofactor">
    <cofactor evidence="1 5">
        <name>FAD</name>
        <dbReference type="ChEBI" id="CHEBI:57692"/>
    </cofactor>
</comment>
<keyword evidence="4 5" id="KW-0274">FAD</keyword>
<dbReference type="Pfam" id="PF02770">
    <property type="entry name" value="Acyl-CoA_dh_M"/>
    <property type="match status" value="1"/>
</dbReference>
<comment type="caution">
    <text evidence="9">The sequence shown here is derived from an EMBL/GenBank/DDBJ whole genome shotgun (WGS) entry which is preliminary data.</text>
</comment>
<dbReference type="CDD" id="cd00567">
    <property type="entry name" value="ACAD"/>
    <property type="match status" value="1"/>
</dbReference>
<feature type="domain" description="Acyl-CoA oxidase/dehydrogenase middle" evidence="7">
    <location>
        <begin position="125"/>
        <end position="219"/>
    </location>
</feature>
<sequence>MFHFLLNEEEMAFCHEVREFVKNEVPSQMVRDMDSGEIESGRWFVEKAGPLGILGTRFPKEYGGRDLNWVTNVAACEEVGVLGTSLGCAYVMPSIVGEAINLFGTEEQKTKYLAPTLSGKLYSAEALTEPRGGSDFFGATTTAVEDGDSYILNGEKRFVVGAQDSDWFLVYAKSAPEAPPHKSISCFIVERDFGVEVQNIYQLMGTRGGGTGRLVFKDVRVPKENLVGKPHGAYAVFNRMMVPERLLSGAGAVGAGRAALEVAARYSTRRKAFGKVINNFQAVSFMVADSAALLDAGRALCYAAARLADSGGDARRLVSEAKKVATENSWDVVNKAMQIMGGIGYTTVYPIERLLRDGRLSMIWTGSNEIMNLLIQHEYYKELNAKAGQARDIEQDAVTPDEEEKHYG</sequence>
<dbReference type="SUPFAM" id="SSF56645">
    <property type="entry name" value="Acyl-CoA dehydrogenase NM domain-like"/>
    <property type="match status" value="1"/>
</dbReference>